<evidence type="ECO:0008006" key="3">
    <source>
        <dbReference type="Google" id="ProtNLM"/>
    </source>
</evidence>
<dbReference type="EMBL" id="BPVZ01000025">
    <property type="protein sequence ID" value="GKV06342.1"/>
    <property type="molecule type" value="Genomic_DNA"/>
</dbReference>
<dbReference type="Gene3D" id="3.30.420.10">
    <property type="entry name" value="Ribonuclease H-like superfamily/Ribonuclease H"/>
    <property type="match status" value="1"/>
</dbReference>
<dbReference type="InterPro" id="IPR052160">
    <property type="entry name" value="Gypsy_RT_Integrase-like"/>
</dbReference>
<proteinExistence type="predicted"/>
<comment type="caution">
    <text evidence="1">The sequence shown here is derived from an EMBL/GenBank/DDBJ whole genome shotgun (WGS) entry which is preliminary data.</text>
</comment>
<dbReference type="InterPro" id="IPR012337">
    <property type="entry name" value="RNaseH-like_sf"/>
</dbReference>
<dbReference type="SUPFAM" id="SSF53098">
    <property type="entry name" value="Ribonuclease H-like"/>
    <property type="match status" value="1"/>
</dbReference>
<reference evidence="1 2" key="1">
    <citation type="journal article" date="2021" name="Commun. Biol.">
        <title>The genome of Shorea leprosula (Dipterocarpaceae) highlights the ecological relevance of drought in aseasonal tropical rainforests.</title>
        <authorList>
            <person name="Ng K.K.S."/>
            <person name="Kobayashi M.J."/>
            <person name="Fawcett J.A."/>
            <person name="Hatakeyama M."/>
            <person name="Paape T."/>
            <person name="Ng C.H."/>
            <person name="Ang C.C."/>
            <person name="Tnah L.H."/>
            <person name="Lee C.T."/>
            <person name="Nishiyama T."/>
            <person name="Sese J."/>
            <person name="O'Brien M.J."/>
            <person name="Copetti D."/>
            <person name="Mohd Noor M.I."/>
            <person name="Ong R.C."/>
            <person name="Putra M."/>
            <person name="Sireger I.Z."/>
            <person name="Indrioko S."/>
            <person name="Kosugi Y."/>
            <person name="Izuno A."/>
            <person name="Isagi Y."/>
            <person name="Lee S.L."/>
            <person name="Shimizu K.K."/>
        </authorList>
    </citation>
    <scope>NUCLEOTIDE SEQUENCE [LARGE SCALE GENOMIC DNA]</scope>
    <source>
        <strain evidence="1">214</strain>
    </source>
</reference>
<keyword evidence="2" id="KW-1185">Reference proteome</keyword>
<dbReference type="Proteomes" id="UP001054252">
    <property type="component" value="Unassembled WGS sequence"/>
</dbReference>
<sequence length="161" mass="18766">MWWLIICLDWSSMTPIMKVYQFEMTSLMNICSLLAKFHVDYVFKWVKAIPYCTNDNKVVVKFLKENVLSRYGVIHKVSTAYHPQTNGQAKLANRELVYGKACHLLVELEHKAYWATKALNFDLNATSTQRKLQISKIEELRNDAYDNSKIYKAKLKVAPDK</sequence>
<dbReference type="GO" id="GO:0003676">
    <property type="term" value="F:nucleic acid binding"/>
    <property type="evidence" value="ECO:0007669"/>
    <property type="project" value="InterPro"/>
</dbReference>
<protein>
    <recommendedName>
        <fullName evidence="3">Integrase catalytic domain-containing protein</fullName>
    </recommendedName>
</protein>
<name>A0AAV5J5S0_9ROSI</name>
<accession>A0AAV5J5S0</accession>
<gene>
    <name evidence="1" type="ORF">SLEP1_g18242</name>
</gene>
<dbReference type="PANTHER" id="PTHR47266">
    <property type="entry name" value="ENDONUCLEASE-RELATED"/>
    <property type="match status" value="1"/>
</dbReference>
<organism evidence="1 2">
    <name type="scientific">Rubroshorea leprosula</name>
    <dbReference type="NCBI Taxonomy" id="152421"/>
    <lineage>
        <taxon>Eukaryota</taxon>
        <taxon>Viridiplantae</taxon>
        <taxon>Streptophyta</taxon>
        <taxon>Embryophyta</taxon>
        <taxon>Tracheophyta</taxon>
        <taxon>Spermatophyta</taxon>
        <taxon>Magnoliopsida</taxon>
        <taxon>eudicotyledons</taxon>
        <taxon>Gunneridae</taxon>
        <taxon>Pentapetalae</taxon>
        <taxon>rosids</taxon>
        <taxon>malvids</taxon>
        <taxon>Malvales</taxon>
        <taxon>Dipterocarpaceae</taxon>
        <taxon>Rubroshorea</taxon>
    </lineage>
</organism>
<evidence type="ECO:0000313" key="2">
    <source>
        <dbReference type="Proteomes" id="UP001054252"/>
    </source>
</evidence>
<dbReference type="InterPro" id="IPR036397">
    <property type="entry name" value="RNaseH_sf"/>
</dbReference>
<evidence type="ECO:0000313" key="1">
    <source>
        <dbReference type="EMBL" id="GKV06342.1"/>
    </source>
</evidence>
<dbReference type="AlphaFoldDB" id="A0AAV5J5S0"/>